<keyword evidence="2 12" id="KW-0436">Ligase</keyword>
<dbReference type="SUPFAM" id="SSF56091">
    <property type="entry name" value="DNA ligase/mRNA capping enzyme, catalytic domain"/>
    <property type="match status" value="1"/>
</dbReference>
<evidence type="ECO:0000313" key="14">
    <source>
        <dbReference type="EMBL" id="SHJ01909.1"/>
    </source>
</evidence>
<dbReference type="GO" id="GO:0046872">
    <property type="term" value="F:metal ion binding"/>
    <property type="evidence" value="ECO:0007669"/>
    <property type="project" value="UniProtKB-KW"/>
</dbReference>
<reference evidence="14 15" key="1">
    <citation type="submission" date="2016-11" db="EMBL/GenBank/DDBJ databases">
        <authorList>
            <person name="Jaros S."/>
            <person name="Januszkiewicz K."/>
            <person name="Wedrychowicz H."/>
        </authorList>
    </citation>
    <scope>NUCLEOTIDE SEQUENCE [LARGE SCALE GENOMIC DNA]</scope>
    <source>
        <strain evidence="14 15">DSM 17477</strain>
    </source>
</reference>
<evidence type="ECO:0000313" key="15">
    <source>
        <dbReference type="Proteomes" id="UP000184052"/>
    </source>
</evidence>
<protein>
    <recommendedName>
        <fullName evidence="12">DNA ligase</fullName>
        <ecNumber evidence="12">6.5.1.2</ecNumber>
    </recommendedName>
    <alternativeName>
        <fullName evidence="12">Polydeoxyribonucleotide synthase [NAD(+)]</fullName>
    </alternativeName>
</protein>
<dbReference type="InterPro" id="IPR013840">
    <property type="entry name" value="DNAligase_N"/>
</dbReference>
<dbReference type="PIRSF" id="PIRSF001604">
    <property type="entry name" value="LigA"/>
    <property type="match status" value="1"/>
</dbReference>
<dbReference type="RefSeq" id="WP_073049021.1">
    <property type="nucleotide sequence ID" value="NZ_FQZL01000009.1"/>
</dbReference>
<keyword evidence="5 12" id="KW-0227">DNA damage</keyword>
<feature type="binding site" evidence="12">
    <location>
        <position position="408"/>
    </location>
    <ligand>
        <name>Zn(2+)</name>
        <dbReference type="ChEBI" id="CHEBI:29105"/>
    </ligand>
</feature>
<dbReference type="SUPFAM" id="SSF50249">
    <property type="entry name" value="Nucleic acid-binding proteins"/>
    <property type="match status" value="1"/>
</dbReference>
<dbReference type="Gene3D" id="3.40.50.10190">
    <property type="entry name" value="BRCT domain"/>
    <property type="match status" value="1"/>
</dbReference>
<dbReference type="InterPro" id="IPR033136">
    <property type="entry name" value="DNA_ligase_CS"/>
</dbReference>
<proteinExistence type="inferred from homology"/>
<evidence type="ECO:0000256" key="2">
    <source>
        <dbReference type="ARBA" id="ARBA00022598"/>
    </source>
</evidence>
<evidence type="ECO:0000256" key="9">
    <source>
        <dbReference type="ARBA" id="ARBA00023204"/>
    </source>
</evidence>
<dbReference type="InterPro" id="IPR003583">
    <property type="entry name" value="Hlx-hairpin-Hlx_DNA-bd_motif"/>
</dbReference>
<dbReference type="PROSITE" id="PS01056">
    <property type="entry name" value="DNA_LIGASE_N2"/>
    <property type="match status" value="1"/>
</dbReference>
<dbReference type="SMART" id="SM00278">
    <property type="entry name" value="HhH1"/>
    <property type="match status" value="4"/>
</dbReference>
<feature type="binding site" evidence="12">
    <location>
        <position position="288"/>
    </location>
    <ligand>
        <name>NAD(+)</name>
        <dbReference type="ChEBI" id="CHEBI:57540"/>
    </ligand>
</feature>
<keyword evidence="6 12" id="KW-0862">Zinc</keyword>
<evidence type="ECO:0000256" key="4">
    <source>
        <dbReference type="ARBA" id="ARBA00022723"/>
    </source>
</evidence>
<feature type="binding site" evidence="12">
    <location>
        <position position="176"/>
    </location>
    <ligand>
        <name>NAD(+)</name>
        <dbReference type="ChEBI" id="CHEBI:57540"/>
    </ligand>
</feature>
<dbReference type="PANTHER" id="PTHR23389:SF9">
    <property type="entry name" value="DNA LIGASE"/>
    <property type="match status" value="1"/>
</dbReference>
<feature type="binding site" evidence="12">
    <location>
        <begin position="79"/>
        <end position="80"/>
    </location>
    <ligand>
        <name>NAD(+)</name>
        <dbReference type="ChEBI" id="CHEBI:57540"/>
    </ligand>
</feature>
<dbReference type="Pfam" id="PF03120">
    <property type="entry name" value="OB_DNA_ligase"/>
    <property type="match status" value="1"/>
</dbReference>
<feature type="binding site" evidence="12">
    <location>
        <begin position="31"/>
        <end position="35"/>
    </location>
    <ligand>
        <name>NAD(+)</name>
        <dbReference type="ChEBI" id="CHEBI:57540"/>
    </ligand>
</feature>
<feature type="binding site" evidence="12">
    <location>
        <position position="427"/>
    </location>
    <ligand>
        <name>Zn(2+)</name>
        <dbReference type="ChEBI" id="CHEBI:29105"/>
    </ligand>
</feature>
<dbReference type="GO" id="GO:0003911">
    <property type="term" value="F:DNA ligase (NAD+) activity"/>
    <property type="evidence" value="ECO:0007669"/>
    <property type="project" value="UniProtKB-UniRule"/>
</dbReference>
<feature type="binding site" evidence="12">
    <location>
        <position position="142"/>
    </location>
    <ligand>
        <name>NAD(+)</name>
        <dbReference type="ChEBI" id="CHEBI:57540"/>
    </ligand>
</feature>
<dbReference type="PROSITE" id="PS50172">
    <property type="entry name" value="BRCT"/>
    <property type="match status" value="1"/>
</dbReference>
<comment type="catalytic activity">
    <reaction evidence="11 12">
        <text>NAD(+) + (deoxyribonucleotide)n-3'-hydroxyl + 5'-phospho-(deoxyribonucleotide)m = (deoxyribonucleotide)n+m + AMP + beta-nicotinamide D-nucleotide.</text>
        <dbReference type="EC" id="6.5.1.2"/>
    </reaction>
</comment>
<keyword evidence="9 12" id="KW-0234">DNA repair</keyword>
<feature type="domain" description="BRCT" evidence="13">
    <location>
        <begin position="585"/>
        <end position="662"/>
    </location>
</feature>
<evidence type="ECO:0000256" key="7">
    <source>
        <dbReference type="ARBA" id="ARBA00022842"/>
    </source>
</evidence>
<evidence type="ECO:0000259" key="13">
    <source>
        <dbReference type="PROSITE" id="PS50172"/>
    </source>
</evidence>
<comment type="cofactor">
    <cofactor evidence="12">
        <name>Mg(2+)</name>
        <dbReference type="ChEBI" id="CHEBI:18420"/>
    </cofactor>
    <cofactor evidence="12">
        <name>Mn(2+)</name>
        <dbReference type="ChEBI" id="CHEBI:29035"/>
    </cofactor>
</comment>
<dbReference type="CDD" id="cd17748">
    <property type="entry name" value="BRCT_DNA_ligase_like"/>
    <property type="match status" value="1"/>
</dbReference>
<dbReference type="InterPro" id="IPR010994">
    <property type="entry name" value="RuvA_2-like"/>
</dbReference>
<name>A0A1M6FWD3_9FIRM</name>
<dbReference type="FunFam" id="1.10.150.20:FF:000006">
    <property type="entry name" value="DNA ligase"/>
    <property type="match status" value="1"/>
</dbReference>
<dbReference type="Pfam" id="PF00533">
    <property type="entry name" value="BRCT"/>
    <property type="match status" value="1"/>
</dbReference>
<dbReference type="SMART" id="SM00292">
    <property type="entry name" value="BRCT"/>
    <property type="match status" value="1"/>
</dbReference>
<dbReference type="EMBL" id="FQZL01000009">
    <property type="protein sequence ID" value="SHJ01909.1"/>
    <property type="molecule type" value="Genomic_DNA"/>
</dbReference>
<dbReference type="InterPro" id="IPR001679">
    <property type="entry name" value="DNA_ligase"/>
</dbReference>
<dbReference type="FunFam" id="1.10.150.20:FF:000007">
    <property type="entry name" value="DNA ligase"/>
    <property type="match status" value="1"/>
</dbReference>
<dbReference type="Gene3D" id="2.40.50.140">
    <property type="entry name" value="Nucleic acid-binding proteins"/>
    <property type="match status" value="1"/>
</dbReference>
<comment type="function">
    <text evidence="1 12">DNA ligase that catalyzes the formation of phosphodiester linkages between 5'-phosphoryl and 3'-hydroxyl groups in double-stranded DNA using NAD as a coenzyme and as the energy source for the reaction. It is essential for DNA replication and repair of damaged DNA.</text>
</comment>
<keyword evidence="3 12" id="KW-0235">DNA replication</keyword>
<feature type="binding site" evidence="12">
    <location>
        <position position="312"/>
    </location>
    <ligand>
        <name>NAD(+)</name>
        <dbReference type="ChEBI" id="CHEBI:57540"/>
    </ligand>
</feature>
<feature type="binding site" evidence="12">
    <location>
        <position position="119"/>
    </location>
    <ligand>
        <name>NAD(+)</name>
        <dbReference type="ChEBI" id="CHEBI:57540"/>
    </ligand>
</feature>
<sequence>MNKLERMKELVDRLNDYAMHYYTYDSPKVSDREYDALYDELVALEGETGRILEYSPTQRVGDSILDKFQKHTHLGKLWSLDKAQSYEELKSWDTRIRRILKDSSYFEDRGSNDLEYFLEFKFDGLTVNLTYENGILTQGASRGNGSTGEGIFHQIKTIKTIPLKIPYEGRMEIQGEGLMSLSALERFNATHDEQLKNARNAAAGALRNLDPRVTKERNLSAYFYNVGYIEGKDFSSHEEMIGFIREQNLPVFGYLKKFNSIDEVIGEIEEVKETRKDLDLLTDGMVIKINDYSAREILGYTQKFPRWAVAFKFEAEEVTTVLKEIIWNVGRTGKVTPTAILEPVDIGGATVQRATLNNMDDISRKKVRLGSKVWLRRSNDVIPEILGAVDEEQGGTSEIEMPGCCPYCGTELIRDGVHYFCMNKLSCKPQLIASIVHYGSRDAMNIEGFSEKTASQLFEELDLKSISDLYDLEMESLVGLERFGQKKAENLLNAIESSKNCNLKNFIYALGIPNVGIKTATDLAEKYGSLEKLMEATHEELINIQDIGDVVAEEIIAFFGDEKILKSIRKLLEKGVNPVHESVKKREGFFNEKTVVITGTFGINRKDLKKMIEEQGGKVTGSVSKKTDFVVVGENPGSKYTKAQSLGITTLGEAEALEYLKS</sequence>
<evidence type="ECO:0000256" key="5">
    <source>
        <dbReference type="ARBA" id="ARBA00022763"/>
    </source>
</evidence>
<dbReference type="NCBIfam" id="TIGR00575">
    <property type="entry name" value="dnlj"/>
    <property type="match status" value="1"/>
</dbReference>
<dbReference type="Gene3D" id="1.10.150.20">
    <property type="entry name" value="5' to 3' exonuclease, C-terminal subdomain"/>
    <property type="match status" value="2"/>
</dbReference>
<comment type="similarity">
    <text evidence="12">Belongs to the NAD-dependent DNA ligase family. LigA subfamily.</text>
</comment>
<keyword evidence="7 12" id="KW-0460">Magnesium</keyword>
<feature type="binding site" evidence="12">
    <location>
        <position position="421"/>
    </location>
    <ligand>
        <name>Zn(2+)</name>
        <dbReference type="ChEBI" id="CHEBI:29105"/>
    </ligand>
</feature>
<dbReference type="GO" id="GO:0003677">
    <property type="term" value="F:DNA binding"/>
    <property type="evidence" value="ECO:0007669"/>
    <property type="project" value="InterPro"/>
</dbReference>
<dbReference type="Proteomes" id="UP000184052">
    <property type="component" value="Unassembled WGS sequence"/>
</dbReference>
<dbReference type="InterPro" id="IPR012340">
    <property type="entry name" value="NA-bd_OB-fold"/>
</dbReference>
<dbReference type="InterPro" id="IPR004150">
    <property type="entry name" value="NAD_DNA_ligase_OB"/>
</dbReference>
<dbReference type="NCBIfam" id="NF005932">
    <property type="entry name" value="PRK07956.1"/>
    <property type="match status" value="1"/>
</dbReference>
<dbReference type="Gene3D" id="3.30.470.30">
    <property type="entry name" value="DNA ligase/mRNA capping enzyme"/>
    <property type="match status" value="1"/>
</dbReference>
<keyword evidence="15" id="KW-1185">Reference proteome</keyword>
<feature type="active site" description="N6-AMP-lysine intermediate" evidence="12">
    <location>
        <position position="121"/>
    </location>
</feature>
<dbReference type="GO" id="GO:0006281">
    <property type="term" value="P:DNA repair"/>
    <property type="evidence" value="ECO:0007669"/>
    <property type="project" value="UniProtKB-KW"/>
</dbReference>
<dbReference type="GO" id="GO:0005829">
    <property type="term" value="C:cytosol"/>
    <property type="evidence" value="ECO:0007669"/>
    <property type="project" value="TreeGrafter"/>
</dbReference>
<evidence type="ECO:0000256" key="11">
    <source>
        <dbReference type="ARBA" id="ARBA00034005"/>
    </source>
</evidence>
<dbReference type="PANTHER" id="PTHR23389">
    <property type="entry name" value="CHROMOSOME TRANSMISSION FIDELITY FACTOR 18"/>
    <property type="match status" value="1"/>
</dbReference>
<keyword evidence="10 12" id="KW-0464">Manganese</keyword>
<keyword evidence="8 12" id="KW-0520">NAD</keyword>
<dbReference type="Pfam" id="PF01653">
    <property type="entry name" value="DNA_ligase_aden"/>
    <property type="match status" value="1"/>
</dbReference>
<evidence type="ECO:0000256" key="12">
    <source>
        <dbReference type="HAMAP-Rule" id="MF_01588"/>
    </source>
</evidence>
<organism evidence="14 15">
    <name type="scientific">Dethiosulfatibacter aminovorans DSM 17477</name>
    <dbReference type="NCBI Taxonomy" id="1121476"/>
    <lineage>
        <taxon>Bacteria</taxon>
        <taxon>Bacillati</taxon>
        <taxon>Bacillota</taxon>
        <taxon>Tissierellia</taxon>
        <taxon>Dethiosulfatibacter</taxon>
    </lineage>
</organism>
<evidence type="ECO:0000256" key="3">
    <source>
        <dbReference type="ARBA" id="ARBA00022705"/>
    </source>
</evidence>
<gene>
    <name evidence="12" type="primary">ligA</name>
    <name evidence="14" type="ORF">SAMN02745751_01562</name>
</gene>
<accession>A0A1M6FWD3</accession>
<dbReference type="Gene3D" id="1.10.287.610">
    <property type="entry name" value="Helix hairpin bin"/>
    <property type="match status" value="1"/>
</dbReference>
<feature type="binding site" evidence="12">
    <location>
        <position position="405"/>
    </location>
    <ligand>
        <name>Zn(2+)</name>
        <dbReference type="ChEBI" id="CHEBI:29105"/>
    </ligand>
</feature>
<dbReference type="SUPFAM" id="SSF52113">
    <property type="entry name" value="BRCT domain"/>
    <property type="match status" value="1"/>
</dbReference>
<keyword evidence="4 12" id="KW-0479">Metal-binding</keyword>
<evidence type="ECO:0000256" key="1">
    <source>
        <dbReference type="ARBA" id="ARBA00004067"/>
    </source>
</evidence>
<dbReference type="InterPro" id="IPR001357">
    <property type="entry name" value="BRCT_dom"/>
</dbReference>
<evidence type="ECO:0000256" key="10">
    <source>
        <dbReference type="ARBA" id="ARBA00023211"/>
    </source>
</evidence>
<dbReference type="InterPro" id="IPR013839">
    <property type="entry name" value="DNAligase_adenylation"/>
</dbReference>
<dbReference type="InterPro" id="IPR036420">
    <property type="entry name" value="BRCT_dom_sf"/>
</dbReference>
<dbReference type="CDD" id="cd00114">
    <property type="entry name" value="LIGANc"/>
    <property type="match status" value="1"/>
</dbReference>
<dbReference type="EC" id="6.5.1.2" evidence="12"/>
<dbReference type="Pfam" id="PF12826">
    <property type="entry name" value="HHH_2"/>
    <property type="match status" value="1"/>
</dbReference>
<dbReference type="OrthoDB" id="9759736at2"/>
<dbReference type="AlphaFoldDB" id="A0A1M6FWD3"/>
<dbReference type="HAMAP" id="MF_01588">
    <property type="entry name" value="DNA_ligase_A"/>
    <property type="match status" value="1"/>
</dbReference>
<evidence type="ECO:0000256" key="6">
    <source>
        <dbReference type="ARBA" id="ARBA00022833"/>
    </source>
</evidence>
<dbReference type="STRING" id="1121476.SAMN02745751_01562"/>
<dbReference type="SUPFAM" id="SSF47781">
    <property type="entry name" value="RuvA domain 2-like"/>
    <property type="match status" value="1"/>
</dbReference>
<evidence type="ECO:0000256" key="8">
    <source>
        <dbReference type="ARBA" id="ARBA00023027"/>
    </source>
</evidence>
<dbReference type="SMART" id="SM00532">
    <property type="entry name" value="LIGANc"/>
    <property type="match status" value="1"/>
</dbReference>
<dbReference type="GO" id="GO:0006260">
    <property type="term" value="P:DNA replication"/>
    <property type="evidence" value="ECO:0007669"/>
    <property type="project" value="UniProtKB-KW"/>
</dbReference>
<dbReference type="InterPro" id="IPR041663">
    <property type="entry name" value="DisA/LigA_HHH"/>
</dbReference>